<dbReference type="NCBIfam" id="TIGR01096">
    <property type="entry name" value="3A0103s03R"/>
    <property type="match status" value="1"/>
</dbReference>
<feature type="domain" description="Solute-binding protein family 3/N-terminal" evidence="7">
    <location>
        <begin position="43"/>
        <end position="272"/>
    </location>
</feature>
<evidence type="ECO:0000256" key="1">
    <source>
        <dbReference type="ARBA" id="ARBA00004418"/>
    </source>
</evidence>
<sequence length="276" mass="30203">MHANPQPTKAQRRLKVKKLFAAMSVAVVAFGASAGAYAKDWSTIRFGVDASYPPFESKAADGKLVGFDIDLGNEICRRLHAKCMWVENNFDGMIPALKARKFDGVLSSMTMTPQRAKQVAFSAKLFNTPTRLVAKVGSSIQPTPESLKGKRVGVEQGTIQETYAKTYWAPKGVEVVPYQNQDQVYADLLAGRLDAALQDTVQADVGFLKTPRGKGYAFVGPGLQDEKTLGTGASIGLRKKDTDLKVMINKAISDMLNDGTYKKLEQKYFDFDIYGG</sequence>
<dbReference type="InterPro" id="IPR005768">
    <property type="entry name" value="Lys_Arg_Orn-bd"/>
</dbReference>
<dbReference type="PANTHER" id="PTHR35936:SF13">
    <property type="entry name" value="HISTIDINE-BINDING PERIPLASMIC PROTEIN"/>
    <property type="match status" value="1"/>
</dbReference>
<organism evidence="8 9">
    <name type="scientific">Mycetohabitans rhizoxinica (strain DSM 19002 / CIP 109453 / HKI 454)</name>
    <name type="common">Paraburkholderia rhizoxinica</name>
    <dbReference type="NCBI Taxonomy" id="882378"/>
    <lineage>
        <taxon>Bacteria</taxon>
        <taxon>Pseudomonadati</taxon>
        <taxon>Pseudomonadota</taxon>
        <taxon>Betaproteobacteria</taxon>
        <taxon>Burkholderiales</taxon>
        <taxon>Burkholderiaceae</taxon>
        <taxon>Mycetohabitans</taxon>
    </lineage>
</organism>
<evidence type="ECO:0000256" key="5">
    <source>
        <dbReference type="ARBA" id="ARBA00022764"/>
    </source>
</evidence>
<accession>E5AQ89</accession>
<feature type="chain" id="PRO_5003195279" evidence="6">
    <location>
        <begin position="39"/>
        <end position="276"/>
    </location>
</feature>
<dbReference type="HOGENOM" id="CLU_019602_18_0_4"/>
<dbReference type="Proteomes" id="UP000007437">
    <property type="component" value="Chromosome"/>
</dbReference>
<evidence type="ECO:0000259" key="7">
    <source>
        <dbReference type="SMART" id="SM00062"/>
    </source>
</evidence>
<comment type="similarity">
    <text evidence="2">Belongs to the bacterial solute-binding protein 3 family.</text>
</comment>
<dbReference type="KEGG" id="brh:RBRH_02850"/>
<dbReference type="CDD" id="cd13703">
    <property type="entry name" value="PBP2_HisJ_LAO"/>
    <property type="match status" value="1"/>
</dbReference>
<dbReference type="GO" id="GO:0030288">
    <property type="term" value="C:outer membrane-bounded periplasmic space"/>
    <property type="evidence" value="ECO:0007669"/>
    <property type="project" value="InterPro"/>
</dbReference>
<dbReference type="Pfam" id="PF00497">
    <property type="entry name" value="SBP_bac_3"/>
    <property type="match status" value="1"/>
</dbReference>
<keyword evidence="5" id="KW-0574">Periplasm</keyword>
<dbReference type="AlphaFoldDB" id="E5AQ89"/>
<reference evidence="8 9" key="1">
    <citation type="journal article" date="2011" name="J. Bacteriol.">
        <title>Complete genome sequence of Burkholderia rhizoxinica, an endosymbiont of Rhizopus microsporus.</title>
        <authorList>
            <person name="Lackner G."/>
            <person name="Moebius N."/>
            <person name="Partida-Martinez L."/>
            <person name="Hertweck C."/>
        </authorList>
    </citation>
    <scope>NUCLEOTIDE SEQUENCE [LARGE SCALE GENOMIC DNA]</scope>
    <source>
        <strain evidence="9">DSM 19002 / CIP 109453 / HKI 454</strain>
    </source>
</reference>
<dbReference type="Gene3D" id="3.40.190.10">
    <property type="entry name" value="Periplasmic binding protein-like II"/>
    <property type="match status" value="2"/>
</dbReference>
<dbReference type="eggNOG" id="COG0834">
    <property type="taxonomic scope" value="Bacteria"/>
</dbReference>
<evidence type="ECO:0000313" key="8">
    <source>
        <dbReference type="EMBL" id="CBW74771.1"/>
    </source>
</evidence>
<evidence type="ECO:0000256" key="4">
    <source>
        <dbReference type="ARBA" id="ARBA00022729"/>
    </source>
</evidence>
<keyword evidence="3" id="KW-0813">Transport</keyword>
<evidence type="ECO:0000313" key="9">
    <source>
        <dbReference type="Proteomes" id="UP000007437"/>
    </source>
</evidence>
<evidence type="ECO:0000256" key="3">
    <source>
        <dbReference type="ARBA" id="ARBA00022448"/>
    </source>
</evidence>
<dbReference type="PANTHER" id="PTHR35936">
    <property type="entry name" value="MEMBRANE-BOUND LYTIC MUREIN TRANSGLYCOSYLASE F"/>
    <property type="match status" value="1"/>
</dbReference>
<dbReference type="SUPFAM" id="SSF53850">
    <property type="entry name" value="Periplasmic binding protein-like II"/>
    <property type="match status" value="1"/>
</dbReference>
<proteinExistence type="inferred from homology"/>
<keyword evidence="4 6" id="KW-0732">Signal</keyword>
<name>E5AQ89_MYCRK</name>
<dbReference type="SMART" id="SM00062">
    <property type="entry name" value="PBPb"/>
    <property type="match status" value="1"/>
</dbReference>
<dbReference type="EMBL" id="FR687359">
    <property type="protein sequence ID" value="CBW74771.1"/>
    <property type="molecule type" value="Genomic_DNA"/>
</dbReference>
<comment type="subcellular location">
    <subcellularLocation>
        <location evidence="1">Periplasm</location>
    </subcellularLocation>
</comment>
<feature type="signal peptide" evidence="6">
    <location>
        <begin position="1"/>
        <end position="38"/>
    </location>
</feature>
<dbReference type="InterPro" id="IPR001638">
    <property type="entry name" value="Solute-binding_3/MltF_N"/>
</dbReference>
<dbReference type="STRING" id="882378.RBRH_02850"/>
<evidence type="ECO:0000256" key="6">
    <source>
        <dbReference type="SAM" id="SignalP"/>
    </source>
</evidence>
<protein>
    <submittedName>
        <fullName evidence="8">Histidine-binding protein</fullName>
    </submittedName>
</protein>
<evidence type="ECO:0000256" key="2">
    <source>
        <dbReference type="ARBA" id="ARBA00010333"/>
    </source>
</evidence>
<gene>
    <name evidence="8" type="ordered locus">RBRH_02850</name>
</gene>